<dbReference type="Proteomes" id="UP000036951">
    <property type="component" value="Unassembled WGS sequence"/>
</dbReference>
<keyword evidence="8" id="KW-0812">Transmembrane</keyword>
<evidence type="ECO:0000313" key="10">
    <source>
        <dbReference type="Proteomes" id="UP000036951"/>
    </source>
</evidence>
<dbReference type="GO" id="GO:0005737">
    <property type="term" value="C:cytoplasm"/>
    <property type="evidence" value="ECO:0007669"/>
    <property type="project" value="UniProtKB-SubCell"/>
</dbReference>
<sequence length="569" mass="65137">MLLCTTFFSCRDGGRAEGILRTADSLMEEHPDSALAILKRDSLEICRSGKDFRLWYALSRTEADDKCYILHVSDSAIRIAAGCYDSYGSALQRVRADYLLGRVYCDMHLYGHALTSFNKAIAVDAENDSVINRYKARAATWAGYVYEVEGLHKDALRYNKLAYGYAKKAGAQVTEIYSLRDIGRSYSYLKQNNTAIPYYRQAAKKAKSIDDANLYNMVMEELAGIYIEEGRLDEAYAALNTPFLAMTDKDISSHYYVWAYYFEHTGQLDSAVAYNKRGMIYSNNTEKRDACQDLIRILNKQGKRDEAMEYYEKYSVYSDSVEASELKETSDMLSQVEKSIDVERKNAALASSQLRLAAVMSILVVVVVIASVALLGMYLKRKRKQREQLERVRRYRLERSMKEKQRAQQNKERIALLENELTASNQTLSELRQELIRNEAEMLKYKDALTAFEQKHGELLVADLADTDVYKLYHDPIAKPTSADYHMLVEALNKAYGDFTLRLKEFYPDIRSNEMWICCMVKAGLTSKEICNISSYSYSSIGMAKVRLYGKMLGKKGSSRDFDTFIRDF</sequence>
<evidence type="ECO:0000256" key="1">
    <source>
        <dbReference type="ARBA" id="ARBA00004496"/>
    </source>
</evidence>
<dbReference type="PANTHER" id="PTHR46630">
    <property type="entry name" value="TETRATRICOPEPTIDE REPEAT PROTEIN 29"/>
    <property type="match status" value="1"/>
</dbReference>
<evidence type="ECO:0008006" key="11">
    <source>
        <dbReference type="Google" id="ProtNLM"/>
    </source>
</evidence>
<reference evidence="9 10" key="1">
    <citation type="submission" date="2015-06" db="EMBL/GenBank/DDBJ databases">
        <title>Prevotella sp. 109, sp. nov., a novel member of the family Prevotellaceae isolated from human faeces.</title>
        <authorList>
            <person name="Shkoporov A.N."/>
            <person name="Chaplin A.V."/>
            <person name="Kafarskaia L.I."/>
            <person name="Efimov B.A."/>
        </authorList>
    </citation>
    <scope>NUCLEOTIDE SEQUENCE [LARGE SCALE GENOMIC DNA]</scope>
    <source>
        <strain evidence="9 10">109</strain>
    </source>
</reference>
<keyword evidence="2" id="KW-0963">Cytoplasm</keyword>
<dbReference type="InterPro" id="IPR051476">
    <property type="entry name" value="Bac_ResReg_Asp_Phosphatase"/>
</dbReference>
<protein>
    <recommendedName>
        <fullName evidence="11">Tetratricopeptide repeat protein</fullName>
    </recommendedName>
</protein>
<evidence type="ECO:0000256" key="4">
    <source>
        <dbReference type="ARBA" id="ARBA00022803"/>
    </source>
</evidence>
<organism evidence="9 10">
    <name type="scientific">Xylanibacter rarus</name>
    <dbReference type="NCBI Taxonomy" id="1676614"/>
    <lineage>
        <taxon>Bacteria</taxon>
        <taxon>Pseudomonadati</taxon>
        <taxon>Bacteroidota</taxon>
        <taxon>Bacteroidia</taxon>
        <taxon>Bacteroidales</taxon>
        <taxon>Prevotellaceae</taxon>
        <taxon>Xylanibacter</taxon>
    </lineage>
</organism>
<dbReference type="InterPro" id="IPR011990">
    <property type="entry name" value="TPR-like_helical_dom_sf"/>
</dbReference>
<dbReference type="RefSeq" id="WP_053399188.1">
    <property type="nucleotide sequence ID" value="NZ_LFQU01000042.1"/>
</dbReference>
<evidence type="ECO:0000256" key="5">
    <source>
        <dbReference type="ARBA" id="ARBA00038253"/>
    </source>
</evidence>
<keyword evidence="8" id="KW-0472">Membrane</keyword>
<gene>
    <name evidence="9" type="ORF">ACU52_13665</name>
</gene>
<keyword evidence="4 6" id="KW-0802">TPR repeat</keyword>
<dbReference type="OrthoDB" id="1046362at2"/>
<dbReference type="SUPFAM" id="SSF48452">
    <property type="entry name" value="TPR-like"/>
    <property type="match status" value="2"/>
</dbReference>
<proteinExistence type="inferred from homology"/>
<dbReference type="Gene3D" id="1.25.40.10">
    <property type="entry name" value="Tetratricopeptide repeat domain"/>
    <property type="match status" value="2"/>
</dbReference>
<comment type="caution">
    <text evidence="9">The sequence shown here is derived from an EMBL/GenBank/DDBJ whole genome shotgun (WGS) entry which is preliminary data.</text>
</comment>
<keyword evidence="7" id="KW-0175">Coiled coil</keyword>
<comment type="similarity">
    <text evidence="5">Belongs to the Rap family.</text>
</comment>
<evidence type="ECO:0000256" key="2">
    <source>
        <dbReference type="ARBA" id="ARBA00022490"/>
    </source>
</evidence>
<evidence type="ECO:0000313" key="9">
    <source>
        <dbReference type="EMBL" id="KOO66862.1"/>
    </source>
</evidence>
<evidence type="ECO:0000256" key="3">
    <source>
        <dbReference type="ARBA" id="ARBA00022737"/>
    </source>
</evidence>
<dbReference type="EMBL" id="LFQU01000042">
    <property type="protein sequence ID" value="KOO66862.1"/>
    <property type="molecule type" value="Genomic_DNA"/>
</dbReference>
<feature type="coiled-coil region" evidence="7">
    <location>
        <begin position="397"/>
        <end position="448"/>
    </location>
</feature>
<dbReference type="SMART" id="SM00028">
    <property type="entry name" value="TPR"/>
    <property type="match status" value="3"/>
</dbReference>
<comment type="subcellular location">
    <subcellularLocation>
        <location evidence="1">Cytoplasm</location>
    </subcellularLocation>
</comment>
<dbReference type="AlphaFoldDB" id="A0A8E1QXC1"/>
<dbReference type="PANTHER" id="PTHR46630:SF1">
    <property type="entry name" value="TETRATRICOPEPTIDE REPEAT PROTEIN 29"/>
    <property type="match status" value="1"/>
</dbReference>
<keyword evidence="3" id="KW-0677">Repeat</keyword>
<dbReference type="PROSITE" id="PS50005">
    <property type="entry name" value="TPR"/>
    <property type="match status" value="1"/>
</dbReference>
<evidence type="ECO:0000256" key="6">
    <source>
        <dbReference type="PROSITE-ProRule" id="PRU00339"/>
    </source>
</evidence>
<feature type="transmembrane region" description="Helical" evidence="8">
    <location>
        <begin position="356"/>
        <end position="379"/>
    </location>
</feature>
<evidence type="ECO:0000256" key="7">
    <source>
        <dbReference type="SAM" id="Coils"/>
    </source>
</evidence>
<accession>A0A8E1QXC1</accession>
<dbReference type="InterPro" id="IPR019734">
    <property type="entry name" value="TPR_rpt"/>
</dbReference>
<keyword evidence="8" id="KW-1133">Transmembrane helix</keyword>
<keyword evidence="10" id="KW-1185">Reference proteome</keyword>
<feature type="repeat" description="TPR" evidence="6">
    <location>
        <begin position="94"/>
        <end position="127"/>
    </location>
</feature>
<name>A0A8E1QXC1_9BACT</name>
<evidence type="ECO:0000256" key="8">
    <source>
        <dbReference type="SAM" id="Phobius"/>
    </source>
</evidence>